<dbReference type="SUPFAM" id="SSF56317">
    <property type="entry name" value="Carbon-nitrogen hydrolase"/>
    <property type="match status" value="1"/>
</dbReference>
<dbReference type="PANTHER" id="PTHR23088:SF27">
    <property type="entry name" value="DEAMINATED GLUTATHIONE AMIDASE"/>
    <property type="match status" value="1"/>
</dbReference>
<evidence type="ECO:0000256" key="1">
    <source>
        <dbReference type="ARBA" id="ARBA00010613"/>
    </source>
</evidence>
<dbReference type="Gene3D" id="3.60.110.10">
    <property type="entry name" value="Carbon-nitrogen hydrolase"/>
    <property type="match status" value="1"/>
</dbReference>
<accession>A0A919AIJ9</accession>
<feature type="domain" description="CN hydrolase" evidence="3">
    <location>
        <begin position="1"/>
        <end position="248"/>
    </location>
</feature>
<reference evidence="4" key="1">
    <citation type="journal article" date="2014" name="Int. J. Syst. Evol. Microbiol.">
        <title>Complete genome sequence of Corynebacterium casei LMG S-19264T (=DSM 44701T), isolated from a smear-ripened cheese.</title>
        <authorList>
            <consortium name="US DOE Joint Genome Institute (JGI-PGF)"/>
            <person name="Walter F."/>
            <person name="Albersmeier A."/>
            <person name="Kalinowski J."/>
            <person name="Ruckert C."/>
        </authorList>
    </citation>
    <scope>NUCLEOTIDE SEQUENCE</scope>
    <source>
        <strain evidence="4">KCTC 42590</strain>
    </source>
</reference>
<dbReference type="InterPro" id="IPR045254">
    <property type="entry name" value="Nit1/2_C-N_Hydrolase"/>
</dbReference>
<gene>
    <name evidence="4" type="ORF">GCM10017044_00240</name>
</gene>
<dbReference type="PROSITE" id="PS01227">
    <property type="entry name" value="UPF0012"/>
    <property type="match status" value="1"/>
</dbReference>
<dbReference type="PANTHER" id="PTHR23088">
    <property type="entry name" value="NITRILASE-RELATED"/>
    <property type="match status" value="1"/>
</dbReference>
<evidence type="ECO:0000313" key="4">
    <source>
        <dbReference type="EMBL" id="GHF10510.1"/>
    </source>
</evidence>
<dbReference type="Proteomes" id="UP000630923">
    <property type="component" value="Unassembled WGS sequence"/>
</dbReference>
<evidence type="ECO:0000259" key="3">
    <source>
        <dbReference type="PROSITE" id="PS50263"/>
    </source>
</evidence>
<keyword evidence="5" id="KW-1185">Reference proteome</keyword>
<dbReference type="InterPro" id="IPR036526">
    <property type="entry name" value="C-N_Hydrolase_sf"/>
</dbReference>
<comment type="similarity">
    <text evidence="1">Belongs to the carbon-nitrogen hydrolase superfamily. NIT1/NIT2 family.</text>
</comment>
<dbReference type="GO" id="GO:0016811">
    <property type="term" value="F:hydrolase activity, acting on carbon-nitrogen (but not peptide) bonds, in linear amides"/>
    <property type="evidence" value="ECO:0007669"/>
    <property type="project" value="InterPro"/>
</dbReference>
<comment type="caution">
    <text evidence="4">The sequence shown here is derived from an EMBL/GenBank/DDBJ whole genome shotgun (WGS) entry which is preliminary data.</text>
</comment>
<keyword evidence="2" id="KW-0378">Hydrolase</keyword>
<dbReference type="CDD" id="cd07572">
    <property type="entry name" value="nit"/>
    <property type="match status" value="1"/>
</dbReference>
<dbReference type="InterPro" id="IPR003010">
    <property type="entry name" value="C-N_Hydrolase"/>
</dbReference>
<dbReference type="InterPro" id="IPR001110">
    <property type="entry name" value="UPF0012_CS"/>
</dbReference>
<dbReference type="EMBL" id="BNCI01000001">
    <property type="protein sequence ID" value="GHF10510.1"/>
    <property type="molecule type" value="Genomic_DNA"/>
</dbReference>
<dbReference type="Pfam" id="PF00795">
    <property type="entry name" value="CN_hydrolase"/>
    <property type="match status" value="1"/>
</dbReference>
<evidence type="ECO:0000256" key="2">
    <source>
        <dbReference type="ARBA" id="ARBA00022801"/>
    </source>
</evidence>
<dbReference type="PROSITE" id="PS50263">
    <property type="entry name" value="CN_HYDROLASE"/>
    <property type="match status" value="1"/>
</dbReference>
<protein>
    <submittedName>
        <fullName evidence="4">Amidohydrolase</fullName>
    </submittedName>
</protein>
<dbReference type="AlphaFoldDB" id="A0A919AIJ9"/>
<reference evidence="4" key="2">
    <citation type="submission" date="2020-09" db="EMBL/GenBank/DDBJ databases">
        <authorList>
            <person name="Sun Q."/>
            <person name="Kim S."/>
        </authorList>
    </citation>
    <scope>NUCLEOTIDE SEQUENCE</scope>
    <source>
        <strain evidence="4">KCTC 42590</strain>
    </source>
</reference>
<dbReference type="RefSeq" id="WP_191249536.1">
    <property type="nucleotide sequence ID" value="NZ_BNCI01000001.1"/>
</dbReference>
<proteinExistence type="inferred from homology"/>
<organism evidence="4 5">
    <name type="scientific">Kordiimonas sediminis</name>
    <dbReference type="NCBI Taxonomy" id="1735581"/>
    <lineage>
        <taxon>Bacteria</taxon>
        <taxon>Pseudomonadati</taxon>
        <taxon>Pseudomonadota</taxon>
        <taxon>Alphaproteobacteria</taxon>
        <taxon>Kordiimonadales</taxon>
        <taxon>Kordiimonadaceae</taxon>
        <taxon>Kordiimonas</taxon>
    </lineage>
</organism>
<evidence type="ECO:0000313" key="5">
    <source>
        <dbReference type="Proteomes" id="UP000630923"/>
    </source>
</evidence>
<name>A0A919AIJ9_9PROT</name>
<sequence length="275" mass="30167">MHVALIQMTSSNDVAENIEAASTFIKEAAKAGARYVQTPETTHLMEMNRQSVLEKARAQEDDPGVQAFSALAKELGIWLHIGSLIIKTAEDRLANRAFLFGPDGCLRTSYDKLHLFDVDLDGGESYRESRLYDHGSQGQLVKTPDASIGISICYDLRFPYLYREMAQKGADILTVPAAFTKPTGEAHWYTLLRARAIENGAFVLAAAQTGLHATGRETYGHSLIIDPWGAVLVDAGTDTGVVNAVLDLEMVAKIRQRIPSLKHSRDVSIHVTDTI</sequence>